<comment type="caution">
    <text evidence="2">The sequence shown here is derived from an EMBL/GenBank/DDBJ whole genome shotgun (WGS) entry which is preliminary data.</text>
</comment>
<gene>
    <name evidence="2" type="ORF">B0I35DRAFT_135806</name>
</gene>
<reference evidence="2" key="1">
    <citation type="journal article" date="2021" name="Nat. Commun.">
        <title>Genetic determinants of endophytism in the Arabidopsis root mycobiome.</title>
        <authorList>
            <person name="Mesny F."/>
            <person name="Miyauchi S."/>
            <person name="Thiergart T."/>
            <person name="Pickel B."/>
            <person name="Atanasova L."/>
            <person name="Karlsson M."/>
            <person name="Huettel B."/>
            <person name="Barry K.W."/>
            <person name="Haridas S."/>
            <person name="Chen C."/>
            <person name="Bauer D."/>
            <person name="Andreopoulos W."/>
            <person name="Pangilinan J."/>
            <person name="LaButti K."/>
            <person name="Riley R."/>
            <person name="Lipzen A."/>
            <person name="Clum A."/>
            <person name="Drula E."/>
            <person name="Henrissat B."/>
            <person name="Kohler A."/>
            <person name="Grigoriev I.V."/>
            <person name="Martin F.M."/>
            <person name="Hacquard S."/>
        </authorList>
    </citation>
    <scope>NUCLEOTIDE SEQUENCE</scope>
    <source>
        <strain evidence="2">MPI-CAGE-CH-0235</strain>
    </source>
</reference>
<keyword evidence="1" id="KW-0812">Transmembrane</keyword>
<evidence type="ECO:0008006" key="4">
    <source>
        <dbReference type="Google" id="ProtNLM"/>
    </source>
</evidence>
<evidence type="ECO:0000313" key="3">
    <source>
        <dbReference type="Proteomes" id="UP000813444"/>
    </source>
</evidence>
<dbReference type="AlphaFoldDB" id="A0A8K0SZ93"/>
<organism evidence="2 3">
    <name type="scientific">Stachybotrys elegans</name>
    <dbReference type="NCBI Taxonomy" id="80388"/>
    <lineage>
        <taxon>Eukaryota</taxon>
        <taxon>Fungi</taxon>
        <taxon>Dikarya</taxon>
        <taxon>Ascomycota</taxon>
        <taxon>Pezizomycotina</taxon>
        <taxon>Sordariomycetes</taxon>
        <taxon>Hypocreomycetidae</taxon>
        <taxon>Hypocreales</taxon>
        <taxon>Stachybotryaceae</taxon>
        <taxon>Stachybotrys</taxon>
    </lineage>
</organism>
<evidence type="ECO:0000256" key="1">
    <source>
        <dbReference type="SAM" id="Phobius"/>
    </source>
</evidence>
<evidence type="ECO:0000313" key="2">
    <source>
        <dbReference type="EMBL" id="KAH7326456.1"/>
    </source>
</evidence>
<sequence length="427" mass="47583">MTSHPLHGNALNELILGYVTALPQAAIDVKIGESSHIDMFFRIPSFTLQLTRPSSQHVSDPRTFSSQGRPLRQRYDFPSLRSLAAEIAASEEGIQGYFNDSFIYENTTSCLIIVPGHGSWTGYCLADDFYSTTKRMDEIYEDDEDDEDVGPYSDPFVWKPIIPGFEPDPHAYFIQSLENHMRWSVSDLKDIVDKLAQDLSLLNQEGILTSNTGQTNDIILRGARRRMILRQWLRKHQKNLTRLSSVVSQNRISLDEFLDEVLIGTDGFPRGSMFQGLSQDKLASRGMNEDVCIRKQLENIRGHRQVLIRLDRRLVDLSDVCKNLLLEAEHEDEDEKIASAAAKLEMENEIVHLTRSAISLGKIGVAYNTIQVMIGALSLGAALLTLSAEVPDVPLTSSVLSGLSVVAAGICVVVICFNTWSPKSSGK</sequence>
<name>A0A8K0SZ93_9HYPO</name>
<proteinExistence type="predicted"/>
<feature type="transmembrane region" description="Helical" evidence="1">
    <location>
        <begin position="399"/>
        <end position="420"/>
    </location>
</feature>
<dbReference type="Proteomes" id="UP000813444">
    <property type="component" value="Unassembled WGS sequence"/>
</dbReference>
<dbReference type="EMBL" id="JAGPNK010000002">
    <property type="protein sequence ID" value="KAH7326456.1"/>
    <property type="molecule type" value="Genomic_DNA"/>
</dbReference>
<keyword evidence="1" id="KW-1133">Transmembrane helix</keyword>
<feature type="transmembrane region" description="Helical" evidence="1">
    <location>
        <begin position="365"/>
        <end position="387"/>
    </location>
</feature>
<keyword evidence="3" id="KW-1185">Reference proteome</keyword>
<accession>A0A8K0SZ93</accession>
<keyword evidence="1" id="KW-0472">Membrane</keyword>
<protein>
    <recommendedName>
        <fullName evidence="4">Magnesium transporter</fullName>
    </recommendedName>
</protein>